<proteinExistence type="predicted"/>
<dbReference type="AlphaFoldDB" id="A0A0B0P4U5"/>
<gene>
    <name evidence="1" type="ORF">F383_22239</name>
</gene>
<evidence type="ECO:0000313" key="1">
    <source>
        <dbReference type="EMBL" id="KHG18366.1"/>
    </source>
</evidence>
<organism evidence="1 2">
    <name type="scientific">Gossypium arboreum</name>
    <name type="common">Tree cotton</name>
    <name type="synonym">Gossypium nanking</name>
    <dbReference type="NCBI Taxonomy" id="29729"/>
    <lineage>
        <taxon>Eukaryota</taxon>
        <taxon>Viridiplantae</taxon>
        <taxon>Streptophyta</taxon>
        <taxon>Embryophyta</taxon>
        <taxon>Tracheophyta</taxon>
        <taxon>Spermatophyta</taxon>
        <taxon>Magnoliopsida</taxon>
        <taxon>eudicotyledons</taxon>
        <taxon>Gunneridae</taxon>
        <taxon>Pentapetalae</taxon>
        <taxon>rosids</taxon>
        <taxon>malvids</taxon>
        <taxon>Malvales</taxon>
        <taxon>Malvaceae</taxon>
        <taxon>Malvoideae</taxon>
        <taxon>Gossypium</taxon>
    </lineage>
</organism>
<sequence length="65" mass="7603">MGWPHTYVASRVNIALGFLNTRKKPIFSVSEQSKVYKYIPEEDLRGHTKQKVEITRRKPLESSQK</sequence>
<dbReference type="EMBL" id="KN410450">
    <property type="protein sequence ID" value="KHG18366.1"/>
    <property type="molecule type" value="Genomic_DNA"/>
</dbReference>
<keyword evidence="2" id="KW-1185">Reference proteome</keyword>
<protein>
    <submittedName>
        <fullName evidence="1">UDP-glucuronosyltransferase 2B13</fullName>
    </submittedName>
</protein>
<dbReference type="GO" id="GO:0016740">
    <property type="term" value="F:transferase activity"/>
    <property type="evidence" value="ECO:0007669"/>
    <property type="project" value="UniProtKB-KW"/>
</dbReference>
<evidence type="ECO:0000313" key="2">
    <source>
        <dbReference type="Proteomes" id="UP000032142"/>
    </source>
</evidence>
<dbReference type="Proteomes" id="UP000032142">
    <property type="component" value="Unassembled WGS sequence"/>
</dbReference>
<reference evidence="2" key="1">
    <citation type="submission" date="2014-09" db="EMBL/GenBank/DDBJ databases">
        <authorList>
            <person name="Mudge J."/>
            <person name="Ramaraj T."/>
            <person name="Lindquist I.E."/>
            <person name="Bharti A.K."/>
            <person name="Sundararajan A."/>
            <person name="Cameron C.T."/>
            <person name="Woodward J.E."/>
            <person name="May G.D."/>
            <person name="Brubaker C."/>
            <person name="Broadhvest J."/>
            <person name="Wilkins T.A."/>
        </authorList>
    </citation>
    <scope>NUCLEOTIDE SEQUENCE</scope>
    <source>
        <strain evidence="2">cv. AKA8401</strain>
    </source>
</reference>
<accession>A0A0B0P4U5</accession>
<keyword evidence="1" id="KW-0808">Transferase</keyword>
<name>A0A0B0P4U5_GOSAR</name>